<evidence type="ECO:0000256" key="2">
    <source>
        <dbReference type="ARBA" id="ARBA00004162"/>
    </source>
</evidence>
<evidence type="ECO:0000256" key="7">
    <source>
        <dbReference type="ARBA" id="ARBA00019608"/>
    </source>
</evidence>
<gene>
    <name evidence="20" type="ORF">CRN84_24185</name>
</gene>
<keyword evidence="14 19" id="KW-0472">Membrane</keyword>
<keyword evidence="13" id="KW-0443">Lipid metabolism</keyword>
<dbReference type="Proteomes" id="UP000224974">
    <property type="component" value="Unassembled WGS sequence"/>
</dbReference>
<evidence type="ECO:0000256" key="13">
    <source>
        <dbReference type="ARBA" id="ARBA00023098"/>
    </source>
</evidence>
<name>A0A2C6DPD5_9GAMM</name>
<evidence type="ECO:0000256" key="19">
    <source>
        <dbReference type="SAM" id="Phobius"/>
    </source>
</evidence>
<dbReference type="GO" id="GO:0008715">
    <property type="term" value="F:CDP-diacylglycerol diphosphatase activity"/>
    <property type="evidence" value="ECO:0007669"/>
    <property type="project" value="UniProtKB-EC"/>
</dbReference>
<keyword evidence="9" id="KW-0444">Lipid biosynthesis</keyword>
<evidence type="ECO:0000256" key="14">
    <source>
        <dbReference type="ARBA" id="ARBA00023136"/>
    </source>
</evidence>
<evidence type="ECO:0000256" key="6">
    <source>
        <dbReference type="ARBA" id="ARBA00012375"/>
    </source>
</evidence>
<dbReference type="EC" id="3.6.1.26" evidence="6"/>
<evidence type="ECO:0000256" key="10">
    <source>
        <dbReference type="ARBA" id="ARBA00022692"/>
    </source>
</evidence>
<evidence type="ECO:0000313" key="21">
    <source>
        <dbReference type="Proteomes" id="UP000224974"/>
    </source>
</evidence>
<proteinExistence type="inferred from homology"/>
<evidence type="ECO:0000256" key="1">
    <source>
        <dbReference type="ARBA" id="ARBA00001007"/>
    </source>
</evidence>
<dbReference type="PIRSF" id="PIRSF001273">
    <property type="entry name" value="CDH"/>
    <property type="match status" value="1"/>
</dbReference>
<keyword evidence="16" id="KW-1208">Phospholipid metabolism</keyword>
<sequence>MINKNKFPKVFKWMIGTLVILLVILAIIWGWFRSQSDQLWDIVSQECVPQSSALPESSPCLNVVLEPNVDRGYVVFRDQHGPLHFLLIPTTKIEGIESPELLDSTVTDYFQKAWDERGFIGQQSDEPLPRDIVSLTINSSYGRSQDQLHIHISCIKPDVKAHLYSQLDQFSEQWSKVEDGINGNDYIARTLTEDQFQQMSLFLRLAEEVPDAENHMGSYGLALVPYTSNTHVPMYLLLANKLNILSLNLGYTGDIQDYQCDLLKTTGKL</sequence>
<feature type="transmembrane region" description="Helical" evidence="19">
    <location>
        <begin position="12"/>
        <end position="32"/>
    </location>
</feature>
<keyword evidence="10 19" id="KW-0812">Transmembrane</keyword>
<dbReference type="InterPro" id="IPR003763">
    <property type="entry name" value="CDP-diacylglyc_Pase"/>
</dbReference>
<dbReference type="OrthoDB" id="481399at2"/>
<dbReference type="GO" id="GO:0005886">
    <property type="term" value="C:plasma membrane"/>
    <property type="evidence" value="ECO:0007669"/>
    <property type="project" value="UniProtKB-SubCell"/>
</dbReference>
<organism evidence="20 21">
    <name type="scientific">Budvicia aquatica</name>
    <dbReference type="NCBI Taxonomy" id="82979"/>
    <lineage>
        <taxon>Bacteria</taxon>
        <taxon>Pseudomonadati</taxon>
        <taxon>Pseudomonadota</taxon>
        <taxon>Gammaproteobacteria</taxon>
        <taxon>Enterobacterales</taxon>
        <taxon>Budviciaceae</taxon>
        <taxon>Budvicia</taxon>
    </lineage>
</organism>
<keyword evidence="12 19" id="KW-1133">Transmembrane helix</keyword>
<dbReference type="GO" id="GO:0046342">
    <property type="term" value="P:CDP-diacylglycerol catabolic process"/>
    <property type="evidence" value="ECO:0007669"/>
    <property type="project" value="UniProtKB-UniPathway"/>
</dbReference>
<keyword evidence="15" id="KW-0594">Phospholipid biosynthesis</keyword>
<evidence type="ECO:0000256" key="4">
    <source>
        <dbReference type="ARBA" id="ARBA00005189"/>
    </source>
</evidence>
<comment type="pathway">
    <text evidence="3">Phospholipid metabolism; CDP-diacylglycerol degradation; phosphatidate from CDP-diacylglycerol: step 1/1.</text>
</comment>
<evidence type="ECO:0000256" key="16">
    <source>
        <dbReference type="ARBA" id="ARBA00023264"/>
    </source>
</evidence>
<keyword evidence="11" id="KW-0378">Hydrolase</keyword>
<dbReference type="Pfam" id="PF02611">
    <property type="entry name" value="CDH"/>
    <property type="match status" value="1"/>
</dbReference>
<evidence type="ECO:0000256" key="9">
    <source>
        <dbReference type="ARBA" id="ARBA00022516"/>
    </source>
</evidence>
<reference evidence="21" key="1">
    <citation type="submission" date="2017-09" db="EMBL/GenBank/DDBJ databases">
        <title>FDA dAtabase for Regulatory Grade micrObial Sequences (FDA-ARGOS): Supporting development and validation of Infectious Disease Dx tests.</title>
        <authorList>
            <person name="Minogue T."/>
            <person name="Wolcott M."/>
            <person name="Wasieloski L."/>
            <person name="Aguilar W."/>
            <person name="Moore D."/>
            <person name="Tallon L."/>
            <person name="Sadzewicz L."/>
            <person name="Ott S."/>
            <person name="Zhao X."/>
            <person name="Nagaraj S."/>
            <person name="Vavikolanu K."/>
            <person name="Aluvathingal J."/>
            <person name="Nadendla S."/>
            <person name="Sichtig H."/>
        </authorList>
    </citation>
    <scope>NUCLEOTIDE SEQUENCE [LARGE SCALE GENOMIC DNA]</scope>
    <source>
        <strain evidence="21">FDAARGOS_387</strain>
    </source>
</reference>
<dbReference type="AlphaFoldDB" id="A0A2C6DPD5"/>
<dbReference type="NCBIfam" id="NF003986">
    <property type="entry name" value="PRK05471.1-5"/>
    <property type="match status" value="1"/>
</dbReference>
<comment type="similarity">
    <text evidence="5">Belongs to the Cdh family.</text>
</comment>
<comment type="subcellular location">
    <subcellularLocation>
        <location evidence="2">Cell membrane</location>
        <topology evidence="2">Single-pass membrane protein</topology>
    </subcellularLocation>
</comment>
<evidence type="ECO:0000256" key="12">
    <source>
        <dbReference type="ARBA" id="ARBA00022989"/>
    </source>
</evidence>
<comment type="catalytic activity">
    <reaction evidence="1">
        <text>a CDP-1,2-diacyl-sn-glycerol + H2O = a 1,2-diacyl-sn-glycero-3-phosphate + CMP + 2 H(+)</text>
        <dbReference type="Rhea" id="RHEA:15221"/>
        <dbReference type="ChEBI" id="CHEBI:15377"/>
        <dbReference type="ChEBI" id="CHEBI:15378"/>
        <dbReference type="ChEBI" id="CHEBI:58332"/>
        <dbReference type="ChEBI" id="CHEBI:58608"/>
        <dbReference type="ChEBI" id="CHEBI:60377"/>
        <dbReference type="EC" id="3.6.1.26"/>
    </reaction>
</comment>
<dbReference type="InterPro" id="IPR036265">
    <property type="entry name" value="HIT-like_sf"/>
</dbReference>
<accession>A0A2C6DPD5</accession>
<evidence type="ECO:0000256" key="15">
    <source>
        <dbReference type="ARBA" id="ARBA00023209"/>
    </source>
</evidence>
<comment type="caution">
    <text evidence="20">The sequence shown here is derived from an EMBL/GenBank/DDBJ whole genome shotgun (WGS) entry which is preliminary data.</text>
</comment>
<dbReference type="STRING" id="1111728.GCA_000427805_00664"/>
<evidence type="ECO:0000256" key="17">
    <source>
        <dbReference type="ARBA" id="ARBA00032888"/>
    </source>
</evidence>
<evidence type="ECO:0000256" key="5">
    <source>
        <dbReference type="ARBA" id="ARBA00006435"/>
    </source>
</evidence>
<dbReference type="Gene3D" id="3.30.428.30">
    <property type="entry name" value="HIT family - CDH-like"/>
    <property type="match status" value="1"/>
</dbReference>
<dbReference type="UniPathway" id="UPA00609">
    <property type="reaction ID" value="UER00664"/>
</dbReference>
<evidence type="ECO:0000256" key="11">
    <source>
        <dbReference type="ARBA" id="ARBA00022801"/>
    </source>
</evidence>
<keyword evidence="21" id="KW-1185">Reference proteome</keyword>
<comment type="pathway">
    <text evidence="4">Lipid metabolism.</text>
</comment>
<evidence type="ECO:0000256" key="3">
    <source>
        <dbReference type="ARBA" id="ARBA00004927"/>
    </source>
</evidence>
<protein>
    <recommendedName>
        <fullName evidence="7">CDP-diacylglycerol pyrophosphatase</fullName>
        <ecNumber evidence="6">3.6.1.26</ecNumber>
    </recommendedName>
    <alternativeName>
        <fullName evidence="17">CDP-diacylglycerol phosphatidylhydrolase</fullName>
    </alternativeName>
    <alternativeName>
        <fullName evidence="18">CDP-diglyceride hydrolase</fullName>
    </alternativeName>
</protein>
<keyword evidence="8" id="KW-1003">Cell membrane</keyword>
<evidence type="ECO:0000256" key="8">
    <source>
        <dbReference type="ARBA" id="ARBA00022475"/>
    </source>
</evidence>
<dbReference type="SUPFAM" id="SSF54197">
    <property type="entry name" value="HIT-like"/>
    <property type="match status" value="1"/>
</dbReference>
<dbReference type="EMBL" id="PDDX01000001">
    <property type="protein sequence ID" value="PHI32198.1"/>
    <property type="molecule type" value="Genomic_DNA"/>
</dbReference>
<evidence type="ECO:0000256" key="18">
    <source>
        <dbReference type="ARBA" id="ARBA00032892"/>
    </source>
</evidence>
<evidence type="ECO:0000313" key="20">
    <source>
        <dbReference type="EMBL" id="PHI32198.1"/>
    </source>
</evidence>
<dbReference type="GO" id="GO:0008654">
    <property type="term" value="P:phospholipid biosynthetic process"/>
    <property type="evidence" value="ECO:0007669"/>
    <property type="project" value="UniProtKB-KW"/>
</dbReference>